<evidence type="ECO:0000313" key="1">
    <source>
        <dbReference type="EMBL" id="GFS06555.1"/>
    </source>
</evidence>
<gene>
    <name evidence="1" type="ORF">ElyMa_004709100</name>
</gene>
<comment type="caution">
    <text evidence="1">The sequence shown here is derived from an EMBL/GenBank/DDBJ whole genome shotgun (WGS) entry which is preliminary data.</text>
</comment>
<evidence type="ECO:0000313" key="2">
    <source>
        <dbReference type="Proteomes" id="UP000762676"/>
    </source>
</evidence>
<reference evidence="1 2" key="1">
    <citation type="journal article" date="2021" name="Elife">
        <title>Chloroplast acquisition without the gene transfer in kleptoplastic sea slugs, Plakobranchus ocellatus.</title>
        <authorList>
            <person name="Maeda T."/>
            <person name="Takahashi S."/>
            <person name="Yoshida T."/>
            <person name="Shimamura S."/>
            <person name="Takaki Y."/>
            <person name="Nagai Y."/>
            <person name="Toyoda A."/>
            <person name="Suzuki Y."/>
            <person name="Arimoto A."/>
            <person name="Ishii H."/>
            <person name="Satoh N."/>
            <person name="Nishiyama T."/>
            <person name="Hasebe M."/>
            <person name="Maruyama T."/>
            <person name="Minagawa J."/>
            <person name="Obokata J."/>
            <person name="Shigenobu S."/>
        </authorList>
    </citation>
    <scope>NUCLEOTIDE SEQUENCE [LARGE SCALE GENOMIC DNA]</scope>
</reference>
<accession>A0AAV4I911</accession>
<dbReference type="AlphaFoldDB" id="A0AAV4I911"/>
<name>A0AAV4I911_9GAST</name>
<protein>
    <recommendedName>
        <fullName evidence="3">Secreted protein</fullName>
    </recommendedName>
</protein>
<dbReference type="EMBL" id="BMAT01009450">
    <property type="protein sequence ID" value="GFS06555.1"/>
    <property type="molecule type" value="Genomic_DNA"/>
</dbReference>
<evidence type="ECO:0008006" key="3">
    <source>
        <dbReference type="Google" id="ProtNLM"/>
    </source>
</evidence>
<keyword evidence="2" id="KW-1185">Reference proteome</keyword>
<organism evidence="1 2">
    <name type="scientific">Elysia marginata</name>
    <dbReference type="NCBI Taxonomy" id="1093978"/>
    <lineage>
        <taxon>Eukaryota</taxon>
        <taxon>Metazoa</taxon>
        <taxon>Spiralia</taxon>
        <taxon>Lophotrochozoa</taxon>
        <taxon>Mollusca</taxon>
        <taxon>Gastropoda</taxon>
        <taxon>Heterobranchia</taxon>
        <taxon>Euthyneura</taxon>
        <taxon>Panpulmonata</taxon>
        <taxon>Sacoglossa</taxon>
        <taxon>Placobranchoidea</taxon>
        <taxon>Plakobranchidae</taxon>
        <taxon>Elysia</taxon>
    </lineage>
</organism>
<dbReference type="Proteomes" id="UP000762676">
    <property type="component" value="Unassembled WGS sequence"/>
</dbReference>
<proteinExistence type="predicted"/>
<sequence length="109" mass="12383">MRIGFTVTVAGHLVTAGHFVWKFVFVTQHNCVTTEQRHQCPSRPVHLKPVAGYPFYRWEDWGKLGSAEKYVVQNSKALECETYDTVASWSSGRRSAFGPRGKGVESCFW</sequence>